<protein>
    <submittedName>
        <fullName evidence="2">Transglutaminase family protein</fullName>
    </submittedName>
</protein>
<dbReference type="SUPFAM" id="SSF54001">
    <property type="entry name" value="Cysteine proteinases"/>
    <property type="match status" value="1"/>
</dbReference>
<dbReference type="RefSeq" id="WP_109793719.1">
    <property type="nucleotide sequence ID" value="NZ_PHIG01000032.1"/>
</dbReference>
<organism evidence="2 3">
    <name type="scientific">Minwuia thermotolerans</name>
    <dbReference type="NCBI Taxonomy" id="2056226"/>
    <lineage>
        <taxon>Bacteria</taxon>
        <taxon>Pseudomonadati</taxon>
        <taxon>Pseudomonadota</taxon>
        <taxon>Alphaproteobacteria</taxon>
        <taxon>Minwuiales</taxon>
        <taxon>Minwuiaceae</taxon>
        <taxon>Minwuia</taxon>
    </lineage>
</organism>
<sequence>MSESETCLAPTDLIDADNPAIAAFARRVVGDETDPKAKAIRLYYAVRDEFRYDPYGVVMDRDHFRASACLERGAGFCITKAGLLAAAARAEGIPARLGFADVRNHLSTARMRETMGTDLFYYHGYTELKLGGRWVKATPAFNLELCEKFGVLPLEFDGETDSIFHPLTADGKKHMEYVHERGHRDDMPFEEISAKFREIYPYMFDKAIEGDFTAEAAAESAA</sequence>
<dbReference type="Gene3D" id="3.10.620.30">
    <property type="match status" value="1"/>
</dbReference>
<name>A0A2M9G1Z8_9PROT</name>
<dbReference type="SMART" id="SM00460">
    <property type="entry name" value="TGc"/>
    <property type="match status" value="1"/>
</dbReference>
<dbReference type="OrthoDB" id="4697328at2"/>
<evidence type="ECO:0000313" key="2">
    <source>
        <dbReference type="EMBL" id="PJK29694.1"/>
    </source>
</evidence>
<dbReference type="Pfam" id="PF01841">
    <property type="entry name" value="Transglut_core"/>
    <property type="match status" value="1"/>
</dbReference>
<accession>A0A2M9G1Z8</accession>
<comment type="caution">
    <text evidence="2">The sequence shown here is derived from an EMBL/GenBank/DDBJ whole genome shotgun (WGS) entry which is preliminary data.</text>
</comment>
<evidence type="ECO:0000313" key="3">
    <source>
        <dbReference type="Proteomes" id="UP000229498"/>
    </source>
</evidence>
<dbReference type="PANTHER" id="PTHR33490:SF3">
    <property type="entry name" value="CONSERVED INTEGRAL MEMBRANE PROTEIN"/>
    <property type="match status" value="1"/>
</dbReference>
<dbReference type="PANTHER" id="PTHR33490">
    <property type="entry name" value="BLR5614 PROTEIN-RELATED"/>
    <property type="match status" value="1"/>
</dbReference>
<dbReference type="AlphaFoldDB" id="A0A2M9G1Z8"/>
<dbReference type="InterPro" id="IPR038765">
    <property type="entry name" value="Papain-like_cys_pep_sf"/>
</dbReference>
<keyword evidence="3" id="KW-1185">Reference proteome</keyword>
<proteinExistence type="predicted"/>
<reference evidence="2 3" key="1">
    <citation type="submission" date="2017-11" db="EMBL/GenBank/DDBJ databases">
        <title>Draft genome sequence of Rhizobiales bacterium SY3-13.</title>
        <authorList>
            <person name="Sun C."/>
        </authorList>
    </citation>
    <scope>NUCLEOTIDE SEQUENCE [LARGE SCALE GENOMIC DNA]</scope>
    <source>
        <strain evidence="2 3">SY3-13</strain>
    </source>
</reference>
<gene>
    <name evidence="2" type="ORF">CVT23_11665</name>
</gene>
<feature type="domain" description="Transglutaminase-like" evidence="1">
    <location>
        <begin position="69"/>
        <end position="141"/>
    </location>
</feature>
<dbReference type="Proteomes" id="UP000229498">
    <property type="component" value="Unassembled WGS sequence"/>
</dbReference>
<dbReference type="InterPro" id="IPR002931">
    <property type="entry name" value="Transglutaminase-like"/>
</dbReference>
<evidence type="ECO:0000259" key="1">
    <source>
        <dbReference type="SMART" id="SM00460"/>
    </source>
</evidence>
<dbReference type="EMBL" id="PHIG01000032">
    <property type="protein sequence ID" value="PJK29694.1"/>
    <property type="molecule type" value="Genomic_DNA"/>
</dbReference>